<name>B9I037_POPTR</name>
<sequence>MYEEVFETFDSMGLQENLLMAIFVCEYVTTLCQNKEYGCNGTVSFHPVHALFQAGTMLAHLNNCYYHLSS</sequence>
<reference evidence="1" key="2">
    <citation type="submission" date="2017-07" db="EMBL/GenBank/DDBJ databases">
        <title>WGS assembly of Populus trichocarpa.</title>
        <authorList>
            <person name="Tuskan G."/>
            <person name="Difazio S."/>
            <person name="Jansson S."/>
            <person name="Bohlmann J."/>
            <person name="Grigoriev I."/>
            <person name="Hellsten U."/>
            <person name="Putnam N."/>
            <person name="Ralph S."/>
            <person name="Rombauts S."/>
            <person name="Salamov A."/>
            <person name="Schein J."/>
            <person name="Sterck L."/>
            <person name="Aerts A."/>
            <person name="Bhalerao R."/>
            <person name="Bhalerao R."/>
            <person name="Blaudez D."/>
            <person name="Boerjan W."/>
            <person name="Brun A."/>
            <person name="Brunner A."/>
            <person name="Busov V."/>
            <person name="Campbell M."/>
            <person name="Carlson J."/>
            <person name="Chalot M."/>
            <person name="Chapman J."/>
            <person name="Chen G."/>
            <person name="Cooper D."/>
            <person name="Coutinho P."/>
            <person name="Couturier J."/>
            <person name="Covert S."/>
            <person name="Cronk Q."/>
            <person name="Cunningham R."/>
            <person name="Davis J."/>
            <person name="Degroeve S."/>
            <person name="Dejardin A."/>
            <person name="Depamphilis C."/>
            <person name="Detter J."/>
            <person name="Dirks B."/>
            <person name="Dubchak I."/>
            <person name="Duplessis S."/>
            <person name="Ehlting J."/>
            <person name="Ellis B."/>
            <person name="Gendler K."/>
            <person name="Goodstein D."/>
            <person name="Gribskov M."/>
            <person name="Grimwood J."/>
            <person name="Groover A."/>
            <person name="Gunter L."/>
            <person name="Hamberger B."/>
            <person name="Heinze B."/>
            <person name="Helariutta Y."/>
            <person name="Henrissat B."/>
            <person name="Holligan D."/>
            <person name="Holt R."/>
            <person name="Huang W."/>
            <person name="Islam-Faridi N."/>
            <person name="Jones S."/>
            <person name="Jones-Rhoades M."/>
            <person name="Jorgensen R."/>
            <person name="Joshi C."/>
            <person name="Kangasjarvi J."/>
            <person name="Karlsson J."/>
            <person name="Kelleher C."/>
            <person name="Kirkpatrick R."/>
            <person name="Kirst M."/>
            <person name="Kohler A."/>
            <person name="Kalluri U."/>
            <person name="Larimer F."/>
            <person name="Leebens-Mack J."/>
            <person name="Leple J."/>
            <person name="Locascio P."/>
            <person name="Lou Y."/>
            <person name="Lucas S."/>
            <person name="Martin F."/>
            <person name="Montanini B."/>
            <person name="Napoli C."/>
            <person name="Nelson D."/>
            <person name="Nelson C."/>
            <person name="Nieminen K."/>
            <person name="Nilsson O."/>
            <person name="Pereda V."/>
            <person name="Peter G."/>
            <person name="Philippe R."/>
            <person name="Pilate G."/>
            <person name="Poliakov A."/>
            <person name="Razumovskaya J."/>
            <person name="Richardson P."/>
            <person name="Rinaldi C."/>
            <person name="Ritland K."/>
            <person name="Rouze P."/>
            <person name="Ryaboy D."/>
            <person name="Schmutz J."/>
            <person name="Schrader J."/>
            <person name="Segerman B."/>
            <person name="Shin H."/>
            <person name="Siddiqui A."/>
            <person name="Sterky F."/>
            <person name="Terry A."/>
            <person name="Tsai C."/>
            <person name="Uberbacher E."/>
            <person name="Unneberg P."/>
            <person name="Vahala J."/>
            <person name="Wall K."/>
            <person name="Wessler S."/>
            <person name="Yang G."/>
            <person name="Yin T."/>
            <person name="Douglas C."/>
            <person name="Marra M."/>
            <person name="Sandberg G."/>
            <person name="Van De Peer Y."/>
            <person name="Rokhsar D."/>
        </authorList>
    </citation>
    <scope>NUCLEOTIDE SEQUENCE</scope>
    <source>
        <strain evidence="1">Nisqually-1</strain>
    </source>
</reference>
<dbReference type="InParanoid" id="B9I037"/>
<dbReference type="AlphaFoldDB" id="B9I037"/>
<reference evidence="1" key="1">
    <citation type="journal article" date="2006" name="Science">
        <title>The genome of black cottonwood, Populus trichocarpa (Torr. &amp; Gray).</title>
        <authorList>
            <person name="Tuskan G.A."/>
            <person name="Difazio S."/>
            <person name="Jansson S."/>
            <person name="Bohlmann J."/>
            <person name="Grigoriev I."/>
            <person name="Hellsten U."/>
            <person name="Putnam N."/>
            <person name="Ralph S."/>
            <person name="Rombauts S."/>
            <person name="Salamov A."/>
            <person name="Schein J."/>
            <person name="Sterck L."/>
            <person name="Aerts A."/>
            <person name="Bhalerao R.R."/>
            <person name="Bhalerao R.P."/>
            <person name="Blaudez D."/>
            <person name="Boerjan W."/>
            <person name="Brun A."/>
            <person name="Brunner A."/>
            <person name="Busov V."/>
            <person name="Campbell M."/>
            <person name="Carlson J."/>
            <person name="Chalot M."/>
            <person name="Chapman J."/>
            <person name="Chen G.L."/>
            <person name="Cooper D."/>
            <person name="Coutinho P.M."/>
            <person name="Couturier J."/>
            <person name="Covert S."/>
            <person name="Cronk Q."/>
            <person name="Cunningham R."/>
            <person name="Davis J."/>
            <person name="Degroeve S."/>
            <person name="Dejardin A."/>
            <person name="Depamphilis C."/>
            <person name="Detter J."/>
            <person name="Dirks B."/>
            <person name="Dubchak I."/>
            <person name="Duplessis S."/>
            <person name="Ehlting J."/>
            <person name="Ellis B."/>
            <person name="Gendler K."/>
            <person name="Goodstein D."/>
            <person name="Gribskov M."/>
            <person name="Grimwood J."/>
            <person name="Groover A."/>
            <person name="Gunter L."/>
            <person name="Hamberger B."/>
            <person name="Heinze B."/>
            <person name="Helariutta Y."/>
            <person name="Henrissat B."/>
            <person name="Holligan D."/>
            <person name="Holt R."/>
            <person name="Huang W."/>
            <person name="Islam-Faridi N."/>
            <person name="Jones S."/>
            <person name="Jones-Rhoades M."/>
            <person name="Jorgensen R."/>
            <person name="Joshi C."/>
            <person name="Kangasjarvi J."/>
            <person name="Karlsson J."/>
            <person name="Kelleher C."/>
            <person name="Kirkpatrick R."/>
            <person name="Kirst M."/>
            <person name="Kohler A."/>
            <person name="Kalluri U."/>
            <person name="Larimer F."/>
            <person name="Leebens-Mack J."/>
            <person name="Leple J.C."/>
            <person name="Locascio P."/>
            <person name="Lou Y."/>
            <person name="Lucas S."/>
            <person name="Martin F."/>
            <person name="Montanini B."/>
            <person name="Napoli C."/>
            <person name="Nelson D.R."/>
            <person name="Nelson C."/>
            <person name="Nieminen K."/>
            <person name="Nilsson O."/>
            <person name="Pereda V."/>
            <person name="Peter G."/>
            <person name="Philippe R."/>
            <person name="Pilate G."/>
            <person name="Poliakov A."/>
            <person name="Razumovskaya J."/>
            <person name="Richardson P."/>
            <person name="Rinaldi C."/>
            <person name="Ritland K."/>
            <person name="Rouze P."/>
            <person name="Ryaboy D."/>
            <person name="Schmutz J."/>
            <person name="Schrader J."/>
            <person name="Segerman B."/>
            <person name="Shin H."/>
            <person name="Siddiqui A."/>
            <person name="Sterky F."/>
            <person name="Terry A."/>
            <person name="Tsai C.J."/>
            <person name="Uberbacher E."/>
            <person name="Unneberg P."/>
            <person name="Vahala J."/>
            <person name="Wall K."/>
            <person name="Wessler S."/>
            <person name="Yang G."/>
            <person name="Yin T."/>
            <person name="Douglas C."/>
            <person name="Marra M."/>
            <person name="Sandberg G."/>
            <person name="Van de Peer Y."/>
            <person name="Rokhsar D."/>
        </authorList>
    </citation>
    <scope>NUCLEOTIDE SEQUENCE [LARGE SCALE GENOMIC DNA]</scope>
    <source>
        <strain evidence="1">Nisqually-1</strain>
    </source>
</reference>
<evidence type="ECO:0000313" key="1">
    <source>
        <dbReference type="EMBL" id="PNS23959.1"/>
    </source>
</evidence>
<protein>
    <submittedName>
        <fullName evidence="1">Uncharacterized protein</fullName>
    </submittedName>
</protein>
<proteinExistence type="predicted"/>
<dbReference type="EMBL" id="KZ623347">
    <property type="protein sequence ID" value="PNS23959.1"/>
    <property type="molecule type" value="Genomic_DNA"/>
</dbReference>
<gene>
    <name evidence="1" type="ORF">POPTR_T022100</name>
</gene>
<organism evidence="1">
    <name type="scientific">Populus trichocarpa</name>
    <name type="common">Western balsam poplar</name>
    <name type="synonym">Populus balsamifera subsp. trichocarpa</name>
    <dbReference type="NCBI Taxonomy" id="3694"/>
    <lineage>
        <taxon>Eukaryota</taxon>
        <taxon>Viridiplantae</taxon>
        <taxon>Streptophyta</taxon>
        <taxon>Embryophyta</taxon>
        <taxon>Tracheophyta</taxon>
        <taxon>Spermatophyta</taxon>
        <taxon>Magnoliopsida</taxon>
        <taxon>eudicotyledons</taxon>
        <taxon>Gunneridae</taxon>
        <taxon>Pentapetalae</taxon>
        <taxon>rosids</taxon>
        <taxon>fabids</taxon>
        <taxon>Malpighiales</taxon>
        <taxon>Salicaceae</taxon>
        <taxon>Saliceae</taxon>
        <taxon>Populus</taxon>
    </lineage>
</organism>
<accession>B9I037</accession>